<organism evidence="2 3">
    <name type="scientific">Flagellimonas maritima</name>
    <dbReference type="NCBI Taxonomy" id="1383885"/>
    <lineage>
        <taxon>Bacteria</taxon>
        <taxon>Pseudomonadati</taxon>
        <taxon>Bacteroidota</taxon>
        <taxon>Flavobacteriia</taxon>
        <taxon>Flavobacteriales</taxon>
        <taxon>Flavobacteriaceae</taxon>
        <taxon>Flagellimonas</taxon>
    </lineage>
</organism>
<evidence type="ECO:0000259" key="1">
    <source>
        <dbReference type="PROSITE" id="PS51352"/>
    </source>
</evidence>
<dbReference type="EMBL" id="CP030104">
    <property type="protein sequence ID" value="AWX45444.1"/>
    <property type="molecule type" value="Genomic_DNA"/>
</dbReference>
<keyword evidence="3" id="KW-1185">Reference proteome</keyword>
<dbReference type="SUPFAM" id="SSF52833">
    <property type="entry name" value="Thioredoxin-like"/>
    <property type="match status" value="1"/>
</dbReference>
<dbReference type="InterPro" id="IPR013766">
    <property type="entry name" value="Thioredoxin_domain"/>
</dbReference>
<dbReference type="Proteomes" id="UP000248536">
    <property type="component" value="Chromosome"/>
</dbReference>
<dbReference type="GO" id="GO:0016209">
    <property type="term" value="F:antioxidant activity"/>
    <property type="evidence" value="ECO:0007669"/>
    <property type="project" value="InterPro"/>
</dbReference>
<evidence type="ECO:0000313" key="2">
    <source>
        <dbReference type="EMBL" id="AWX45444.1"/>
    </source>
</evidence>
<reference evidence="2 3" key="1">
    <citation type="submission" date="2018-06" db="EMBL/GenBank/DDBJ databases">
        <title>Spongiibacterium sp. HME9304 Genome sequencing and assembly.</title>
        <authorList>
            <person name="Kang H."/>
            <person name="Kim H."/>
            <person name="Joh K."/>
        </authorList>
    </citation>
    <scope>NUCLEOTIDE SEQUENCE [LARGE SCALE GENOMIC DNA]</scope>
    <source>
        <strain evidence="2 3">HME9304</strain>
    </source>
</reference>
<dbReference type="PANTHER" id="PTHR42852">
    <property type="entry name" value="THIOL:DISULFIDE INTERCHANGE PROTEIN DSBE"/>
    <property type="match status" value="1"/>
</dbReference>
<dbReference type="InterPro" id="IPR050553">
    <property type="entry name" value="Thioredoxin_ResA/DsbE_sf"/>
</dbReference>
<dbReference type="PROSITE" id="PS51257">
    <property type="entry name" value="PROKAR_LIPOPROTEIN"/>
    <property type="match status" value="1"/>
</dbReference>
<dbReference type="CDD" id="cd02966">
    <property type="entry name" value="TlpA_like_family"/>
    <property type="match status" value="1"/>
</dbReference>
<evidence type="ECO:0000313" key="3">
    <source>
        <dbReference type="Proteomes" id="UP000248536"/>
    </source>
</evidence>
<dbReference type="GO" id="GO:0016491">
    <property type="term" value="F:oxidoreductase activity"/>
    <property type="evidence" value="ECO:0007669"/>
    <property type="project" value="InterPro"/>
</dbReference>
<gene>
    <name evidence="2" type="ORF">HME9304_02458</name>
</gene>
<dbReference type="InterPro" id="IPR000866">
    <property type="entry name" value="AhpC/TSA"/>
</dbReference>
<dbReference type="PANTHER" id="PTHR42852:SF13">
    <property type="entry name" value="PROTEIN DIPZ"/>
    <property type="match status" value="1"/>
</dbReference>
<sequence>MFRFVPIIATLLFFLLLSCGTKEKKIEPDTTAISETTINADTKGQNVKFPVYDYNGLEPLLNKDDGKTYIINFWATWCKPCIEELPYFEKVNAEMKDNNVEVILVSLDMPSMWKSRLEPYVEKNDLKSKVVILDDPKQNDWIPKVSEEWGGGIPATLIYNKVKRGFYERGFTYKELNEELNKFIN</sequence>
<dbReference type="InterPro" id="IPR036249">
    <property type="entry name" value="Thioredoxin-like_sf"/>
</dbReference>
<proteinExistence type="predicted"/>
<feature type="domain" description="Thioredoxin" evidence="1">
    <location>
        <begin position="21"/>
        <end position="185"/>
    </location>
</feature>
<dbReference type="OrthoDB" id="9815205at2"/>
<name>A0A2Z4LVA1_9FLAO</name>
<dbReference type="AlphaFoldDB" id="A0A2Z4LVA1"/>
<accession>A0A2Z4LVA1</accession>
<dbReference type="KEGG" id="spon:HME9304_02458"/>
<dbReference type="Pfam" id="PF00578">
    <property type="entry name" value="AhpC-TSA"/>
    <property type="match status" value="1"/>
</dbReference>
<dbReference type="Gene3D" id="3.40.30.10">
    <property type="entry name" value="Glutaredoxin"/>
    <property type="match status" value="1"/>
</dbReference>
<protein>
    <submittedName>
        <fullName evidence="2">Thiol:disulfide interchange protein TlpA</fullName>
    </submittedName>
</protein>
<dbReference type="RefSeq" id="WP_112378836.1">
    <property type="nucleotide sequence ID" value="NZ_CP030104.1"/>
</dbReference>
<dbReference type="PROSITE" id="PS51352">
    <property type="entry name" value="THIOREDOXIN_2"/>
    <property type="match status" value="1"/>
</dbReference>